<dbReference type="EMBL" id="GBRH01166977">
    <property type="protein sequence ID" value="JAE30919.1"/>
    <property type="molecule type" value="Transcribed_RNA"/>
</dbReference>
<organism evidence="1">
    <name type="scientific">Arundo donax</name>
    <name type="common">Giant reed</name>
    <name type="synonym">Donax arundinaceus</name>
    <dbReference type="NCBI Taxonomy" id="35708"/>
    <lineage>
        <taxon>Eukaryota</taxon>
        <taxon>Viridiplantae</taxon>
        <taxon>Streptophyta</taxon>
        <taxon>Embryophyta</taxon>
        <taxon>Tracheophyta</taxon>
        <taxon>Spermatophyta</taxon>
        <taxon>Magnoliopsida</taxon>
        <taxon>Liliopsida</taxon>
        <taxon>Poales</taxon>
        <taxon>Poaceae</taxon>
        <taxon>PACMAD clade</taxon>
        <taxon>Arundinoideae</taxon>
        <taxon>Arundineae</taxon>
        <taxon>Arundo</taxon>
    </lineage>
</organism>
<reference evidence="1" key="1">
    <citation type="submission" date="2014-09" db="EMBL/GenBank/DDBJ databases">
        <authorList>
            <person name="Magalhaes I.L.F."/>
            <person name="Oliveira U."/>
            <person name="Santos F.R."/>
            <person name="Vidigal T.H.D.A."/>
            <person name="Brescovit A.D."/>
            <person name="Santos A.J."/>
        </authorList>
    </citation>
    <scope>NUCLEOTIDE SEQUENCE</scope>
    <source>
        <tissue evidence="1">Shoot tissue taken approximately 20 cm above the soil surface</tissue>
    </source>
</reference>
<protein>
    <submittedName>
        <fullName evidence="1">Uncharacterized protein</fullName>
    </submittedName>
</protein>
<accession>A0A0A9H547</accession>
<sequence length="65" mass="7364">MRVAALGRLCQPRLLLSGWDPSGSHPRLCSEDGRERALDGHFLRFRNAILTPCRHNILQQLAKDV</sequence>
<dbReference type="AlphaFoldDB" id="A0A0A9H547"/>
<evidence type="ECO:0000313" key="1">
    <source>
        <dbReference type="EMBL" id="JAE30919.1"/>
    </source>
</evidence>
<reference evidence="1" key="2">
    <citation type="journal article" date="2015" name="Data Brief">
        <title>Shoot transcriptome of the giant reed, Arundo donax.</title>
        <authorList>
            <person name="Barrero R.A."/>
            <person name="Guerrero F.D."/>
            <person name="Moolhuijzen P."/>
            <person name="Goolsby J.A."/>
            <person name="Tidwell J."/>
            <person name="Bellgard S.E."/>
            <person name="Bellgard M.I."/>
        </authorList>
    </citation>
    <scope>NUCLEOTIDE SEQUENCE</scope>
    <source>
        <tissue evidence="1">Shoot tissue taken approximately 20 cm above the soil surface</tissue>
    </source>
</reference>
<proteinExistence type="predicted"/>
<name>A0A0A9H547_ARUDO</name>